<proteinExistence type="predicted"/>
<dbReference type="EMBL" id="CAADJG010000002">
    <property type="protein sequence ID" value="VFS81869.1"/>
    <property type="molecule type" value="Genomic_DNA"/>
</dbReference>
<accession>A0A485CC79</accession>
<evidence type="ECO:0000259" key="2">
    <source>
        <dbReference type="Pfam" id="PF20469"/>
    </source>
</evidence>
<dbReference type="PANTHER" id="PTHR43581:SF4">
    <property type="entry name" value="ATP_GTP PHOSPHATASE"/>
    <property type="match status" value="1"/>
</dbReference>
<dbReference type="InterPro" id="IPR027417">
    <property type="entry name" value="P-loop_NTPase"/>
</dbReference>
<name>A0A485CC79_RAOTE</name>
<evidence type="ECO:0000313" key="4">
    <source>
        <dbReference type="Proteomes" id="UP000332594"/>
    </source>
</evidence>
<dbReference type="Gene3D" id="3.40.50.300">
    <property type="entry name" value="P-loop containing nucleotide triphosphate hydrolases"/>
    <property type="match status" value="1"/>
</dbReference>
<dbReference type="Pfam" id="PF13175">
    <property type="entry name" value="AAA_15"/>
    <property type="match status" value="1"/>
</dbReference>
<dbReference type="AlphaFoldDB" id="A0A485CC79"/>
<sequence length="605" mass="68350">MRLQQFNIKNYKSIKDEIEVYIDDIVVLIGPNNSGKSTILDAYEKFASLGSSKGLTAHDFYNSDISIPIEMCGIFTDVTDDDIRTLGGDKWFYKDDALDRRNMARKYGGDWEEKSIPLESKRYYCVKWIWSDPEKPAQKQSYGLDEASGKRIFSDGGSGGLDTLLQSRVPQPIRISPDKSMDETKKIIISFLKEDAKDELLKTGESKAEIIQKIQELTDTLMKDSKSKIDDLLKQVSESSSSVFPGLELELNILSKDPVDADVMVSESNLTVKMDGVSGSLLENQGHGVRRSVLWSALQILTHESHARDKIKKSKSKGKAVSVEKKQYILLIDEPESFLHPPVIRDARESLYNFAATNENWQVMATTHSPVFIDLSKKHTTIIRIEKDKSLNKTISTDELSFSDEEKDNMKMIRLCNPMVNEFFFYDNIILVEGPTEKIVINKICEVVGVDYHIIDCLGKGNIKTFAKILNHFDVSYIAVHDSDIPKCLRKGNVSGNGAWGTNLSIMNECVKSKTPMVFIQIPHFEGMFLNDFNPSNKVETVISILSDALSPEYLAIFEKYSKVLNKDPSVFIKSNEEMVGMYHAFYASNKAQIESLKNPEIWSI</sequence>
<dbReference type="InterPro" id="IPR041685">
    <property type="entry name" value="AAA_GajA/Old/RecF-like"/>
</dbReference>
<gene>
    <name evidence="3" type="ORF">NCTC13038_04512</name>
</gene>
<protein>
    <submittedName>
        <fullName evidence="3">Predicted ATPase</fullName>
    </submittedName>
</protein>
<dbReference type="PANTHER" id="PTHR43581">
    <property type="entry name" value="ATP/GTP PHOSPHATASE"/>
    <property type="match status" value="1"/>
</dbReference>
<dbReference type="InterPro" id="IPR034139">
    <property type="entry name" value="TOPRIM_OLD"/>
</dbReference>
<dbReference type="CDD" id="cd01026">
    <property type="entry name" value="TOPRIM_OLD"/>
    <property type="match status" value="1"/>
</dbReference>
<dbReference type="Proteomes" id="UP000332594">
    <property type="component" value="Unassembled WGS sequence"/>
</dbReference>
<dbReference type="Pfam" id="PF20469">
    <property type="entry name" value="OLD-like_TOPRIM"/>
    <property type="match status" value="1"/>
</dbReference>
<feature type="domain" description="Endonuclease GajA/Old nuclease/RecF-like AAA" evidence="1">
    <location>
        <begin position="1"/>
        <end position="373"/>
    </location>
</feature>
<dbReference type="RefSeq" id="WP_134527381.1">
    <property type="nucleotide sequence ID" value="NZ_BJNO01000008.1"/>
</dbReference>
<reference evidence="3 4" key="1">
    <citation type="submission" date="2019-03" db="EMBL/GenBank/DDBJ databases">
        <authorList>
            <consortium name="Pathogen Informatics"/>
        </authorList>
    </citation>
    <scope>NUCLEOTIDE SEQUENCE [LARGE SCALE GENOMIC DNA]</scope>
    <source>
        <strain evidence="3 4">NCTC13038</strain>
    </source>
</reference>
<dbReference type="InterPro" id="IPR051396">
    <property type="entry name" value="Bact_Antivir_Def_Nuclease"/>
</dbReference>
<organism evidence="3 4">
    <name type="scientific">Raoultella terrigena</name>
    <name type="common">Klebsiella terrigena</name>
    <dbReference type="NCBI Taxonomy" id="577"/>
    <lineage>
        <taxon>Bacteria</taxon>
        <taxon>Pseudomonadati</taxon>
        <taxon>Pseudomonadota</taxon>
        <taxon>Gammaproteobacteria</taxon>
        <taxon>Enterobacterales</taxon>
        <taxon>Enterobacteriaceae</taxon>
        <taxon>Klebsiella/Raoultella group</taxon>
        <taxon>Raoultella</taxon>
    </lineage>
</organism>
<feature type="domain" description="OLD protein-like TOPRIM" evidence="2">
    <location>
        <begin position="424"/>
        <end position="484"/>
    </location>
</feature>
<dbReference type="SUPFAM" id="SSF52540">
    <property type="entry name" value="P-loop containing nucleoside triphosphate hydrolases"/>
    <property type="match status" value="1"/>
</dbReference>
<evidence type="ECO:0000313" key="3">
    <source>
        <dbReference type="EMBL" id="VFS81869.1"/>
    </source>
</evidence>
<evidence type="ECO:0000259" key="1">
    <source>
        <dbReference type="Pfam" id="PF13175"/>
    </source>
</evidence>